<dbReference type="InterPro" id="IPR004360">
    <property type="entry name" value="Glyas_Fos-R_dOase_dom"/>
</dbReference>
<organism evidence="2 3">
    <name type="scientific">Pseudomonas pohangensis</name>
    <dbReference type="NCBI Taxonomy" id="364197"/>
    <lineage>
        <taxon>Bacteria</taxon>
        <taxon>Pseudomonadati</taxon>
        <taxon>Pseudomonadota</taxon>
        <taxon>Gammaproteobacteria</taxon>
        <taxon>Pseudomonadales</taxon>
        <taxon>Pseudomonadaceae</taxon>
        <taxon>Pseudomonas</taxon>
    </lineage>
</organism>
<dbReference type="Pfam" id="PF00903">
    <property type="entry name" value="Glyoxalase"/>
    <property type="match status" value="1"/>
</dbReference>
<keyword evidence="2" id="KW-0560">Oxidoreductase</keyword>
<evidence type="ECO:0000313" key="2">
    <source>
        <dbReference type="EMBL" id="SDT91338.1"/>
    </source>
</evidence>
<evidence type="ECO:0000313" key="3">
    <source>
        <dbReference type="Proteomes" id="UP000243232"/>
    </source>
</evidence>
<evidence type="ECO:0000259" key="1">
    <source>
        <dbReference type="PROSITE" id="PS51819"/>
    </source>
</evidence>
<dbReference type="Proteomes" id="UP000243232">
    <property type="component" value="Chromosome I"/>
</dbReference>
<keyword evidence="3" id="KW-1185">Reference proteome</keyword>
<proteinExistence type="predicted"/>
<feature type="domain" description="VOC" evidence="1">
    <location>
        <begin position="150"/>
        <end position="277"/>
    </location>
</feature>
<dbReference type="SUPFAM" id="SSF54593">
    <property type="entry name" value="Glyoxalase/Bleomycin resistance protein/Dihydroxybiphenyl dioxygenase"/>
    <property type="match status" value="2"/>
</dbReference>
<keyword evidence="2" id="KW-0223">Dioxygenase</keyword>
<protein>
    <submittedName>
        <fullName evidence="2">2,3-dihydroxybiphenyl 1,2-dioxygenase</fullName>
    </submittedName>
</protein>
<gene>
    <name evidence="2" type="ORF">SAMN05216296_0509</name>
</gene>
<dbReference type="PROSITE" id="PS51819">
    <property type="entry name" value="VOC"/>
    <property type="match status" value="1"/>
</dbReference>
<dbReference type="Gene3D" id="3.10.180.10">
    <property type="entry name" value="2,3-Dihydroxybiphenyl 1,2-Dioxygenase, domain 1"/>
    <property type="match status" value="2"/>
</dbReference>
<dbReference type="GO" id="GO:0051213">
    <property type="term" value="F:dioxygenase activity"/>
    <property type="evidence" value="ECO:0007669"/>
    <property type="project" value="UniProtKB-KW"/>
</dbReference>
<sequence>MATAPETRTSLFGKVRMGYALVESEKHQDWLRFTRDALGLDVHREDDTLICRLDNHARRLLICQGPQEDMLALGYELADQASLDTVLQRLRDKGVAVEAGDACGAALRGVEQYWRCRGPKALAIEFYVTPLLSDKPLSMLASGYVTGEAGMGHVAITSRRPEAVQAFWQEILDARHSDDIEQRIGGLMLDIRFLRLNPRHHSVAIACTRGRRMDPIRTRIQHMNVQCATLEDMTAAFQRCRRLGYRIMMGVGQHTNDRELSFYVQSPSGFEIEYGWDPIAVDESSWQPTLHQGISTWGHQPLDHNLMDELRQITRAARSLLRSEYIPFEPGH</sequence>
<dbReference type="STRING" id="364197.SAMN05216296_0509"/>
<accession>A0A1H2E9H7</accession>
<dbReference type="Pfam" id="PF22632">
    <property type="entry name" value="BphC_D1"/>
    <property type="match status" value="1"/>
</dbReference>
<dbReference type="InterPro" id="IPR037523">
    <property type="entry name" value="VOC_core"/>
</dbReference>
<reference evidence="3" key="1">
    <citation type="submission" date="2016-10" db="EMBL/GenBank/DDBJ databases">
        <authorList>
            <person name="Varghese N."/>
            <person name="Submissions S."/>
        </authorList>
    </citation>
    <scope>NUCLEOTIDE SEQUENCE [LARGE SCALE GENOMIC DNA]</scope>
    <source>
        <strain evidence="3">DSM 17875</strain>
    </source>
</reference>
<dbReference type="EMBL" id="LT629785">
    <property type="protein sequence ID" value="SDT91338.1"/>
    <property type="molecule type" value="Genomic_DNA"/>
</dbReference>
<dbReference type="RefSeq" id="WP_197673530.1">
    <property type="nucleotide sequence ID" value="NZ_LT629785.1"/>
</dbReference>
<name>A0A1H2E9H7_9PSED</name>
<dbReference type="InterPro" id="IPR029068">
    <property type="entry name" value="Glyas_Bleomycin-R_OHBP_Dase"/>
</dbReference>
<dbReference type="AlphaFoldDB" id="A0A1H2E9H7"/>